<evidence type="ECO:0000313" key="1">
    <source>
        <dbReference type="EMBL" id="KAI0042093.1"/>
    </source>
</evidence>
<comment type="caution">
    <text evidence="1">The sequence shown here is derived from an EMBL/GenBank/DDBJ whole genome shotgun (WGS) entry which is preliminary data.</text>
</comment>
<proteinExistence type="predicted"/>
<accession>A0ACB8RDE7</accession>
<reference evidence="1" key="2">
    <citation type="journal article" date="2022" name="New Phytol.">
        <title>Evolutionary transition to the ectomycorrhizal habit in the genomes of a hyperdiverse lineage of mushroom-forming fungi.</title>
        <authorList>
            <person name="Looney B."/>
            <person name="Miyauchi S."/>
            <person name="Morin E."/>
            <person name="Drula E."/>
            <person name="Courty P.E."/>
            <person name="Kohler A."/>
            <person name="Kuo A."/>
            <person name="LaButti K."/>
            <person name="Pangilinan J."/>
            <person name="Lipzen A."/>
            <person name="Riley R."/>
            <person name="Andreopoulos W."/>
            <person name="He G."/>
            <person name="Johnson J."/>
            <person name="Nolan M."/>
            <person name="Tritt A."/>
            <person name="Barry K.W."/>
            <person name="Grigoriev I.V."/>
            <person name="Nagy L.G."/>
            <person name="Hibbett D."/>
            <person name="Henrissat B."/>
            <person name="Matheny P.B."/>
            <person name="Labbe J."/>
            <person name="Martin F.M."/>
        </authorList>
    </citation>
    <scope>NUCLEOTIDE SEQUENCE</scope>
    <source>
        <strain evidence="1">FP105234-sp</strain>
    </source>
</reference>
<sequence>MATPVLIILHLDSYRYMPRRSPVDWECARWLRHSLSLISIRTVTCLEGRLRTGSVRDCIYAVLHLNPCFSVYAEILMYESATHQTVTVSLLVSRPP</sequence>
<reference evidence="1" key="1">
    <citation type="submission" date="2021-02" db="EMBL/GenBank/DDBJ databases">
        <authorList>
            <consortium name="DOE Joint Genome Institute"/>
            <person name="Ahrendt S."/>
            <person name="Looney B.P."/>
            <person name="Miyauchi S."/>
            <person name="Morin E."/>
            <person name="Drula E."/>
            <person name="Courty P.E."/>
            <person name="Chicoki N."/>
            <person name="Fauchery L."/>
            <person name="Kohler A."/>
            <person name="Kuo A."/>
            <person name="Labutti K."/>
            <person name="Pangilinan J."/>
            <person name="Lipzen A."/>
            <person name="Riley R."/>
            <person name="Andreopoulos W."/>
            <person name="He G."/>
            <person name="Johnson J."/>
            <person name="Barry K.W."/>
            <person name="Grigoriev I.V."/>
            <person name="Nagy L."/>
            <person name="Hibbett D."/>
            <person name="Henrissat B."/>
            <person name="Matheny P.B."/>
            <person name="Labbe J."/>
            <person name="Martin F."/>
        </authorList>
    </citation>
    <scope>NUCLEOTIDE SEQUENCE</scope>
    <source>
        <strain evidence="1">FP105234-sp</strain>
    </source>
</reference>
<name>A0ACB8RDE7_9AGAM</name>
<protein>
    <submittedName>
        <fullName evidence="1">Uncharacterized protein</fullName>
    </submittedName>
</protein>
<organism evidence="1 2">
    <name type="scientific">Auriscalpium vulgare</name>
    <dbReference type="NCBI Taxonomy" id="40419"/>
    <lineage>
        <taxon>Eukaryota</taxon>
        <taxon>Fungi</taxon>
        <taxon>Dikarya</taxon>
        <taxon>Basidiomycota</taxon>
        <taxon>Agaricomycotina</taxon>
        <taxon>Agaricomycetes</taxon>
        <taxon>Russulales</taxon>
        <taxon>Auriscalpiaceae</taxon>
        <taxon>Auriscalpium</taxon>
    </lineage>
</organism>
<evidence type="ECO:0000313" key="2">
    <source>
        <dbReference type="Proteomes" id="UP000814033"/>
    </source>
</evidence>
<dbReference type="EMBL" id="MU276084">
    <property type="protein sequence ID" value="KAI0042093.1"/>
    <property type="molecule type" value="Genomic_DNA"/>
</dbReference>
<dbReference type="Proteomes" id="UP000814033">
    <property type="component" value="Unassembled WGS sequence"/>
</dbReference>
<gene>
    <name evidence="1" type="ORF">FA95DRAFT_615104</name>
</gene>
<keyword evidence="2" id="KW-1185">Reference proteome</keyword>